<dbReference type="InterPro" id="IPR036291">
    <property type="entry name" value="NAD(P)-bd_dom_sf"/>
</dbReference>
<dbReference type="Proteomes" id="UP000824013">
    <property type="component" value="Unassembled WGS sequence"/>
</dbReference>
<dbReference type="SUPFAM" id="SSF51735">
    <property type="entry name" value="NAD(P)-binding Rossmann-fold domains"/>
    <property type="match status" value="1"/>
</dbReference>
<feature type="domain" description="NAD(P)-binding" evidence="1">
    <location>
        <begin position="8"/>
        <end position="163"/>
    </location>
</feature>
<dbReference type="Gene3D" id="3.90.25.10">
    <property type="entry name" value="UDP-galactose 4-epimerase, domain 1"/>
    <property type="match status" value="1"/>
</dbReference>
<name>A0A9D2CP86_9LACO</name>
<dbReference type="Gene3D" id="3.40.50.720">
    <property type="entry name" value="NAD(P)-binding Rossmann-like Domain"/>
    <property type="match status" value="1"/>
</dbReference>
<dbReference type="AlphaFoldDB" id="A0A9D2CP86"/>
<evidence type="ECO:0000259" key="1">
    <source>
        <dbReference type="Pfam" id="PF13460"/>
    </source>
</evidence>
<dbReference type="Pfam" id="PF13460">
    <property type="entry name" value="NAD_binding_10"/>
    <property type="match status" value="1"/>
</dbReference>
<evidence type="ECO:0000313" key="3">
    <source>
        <dbReference type="Proteomes" id="UP000824013"/>
    </source>
</evidence>
<accession>A0A9D2CP86</accession>
<dbReference type="InterPro" id="IPR052718">
    <property type="entry name" value="NmrA-type_oxidoreductase"/>
</dbReference>
<proteinExistence type="predicted"/>
<dbReference type="PANTHER" id="PTHR47129">
    <property type="entry name" value="QUINONE OXIDOREDUCTASE 2"/>
    <property type="match status" value="1"/>
</dbReference>
<dbReference type="EMBL" id="DXCM01000093">
    <property type="protein sequence ID" value="HIY93780.1"/>
    <property type="molecule type" value="Genomic_DNA"/>
</dbReference>
<evidence type="ECO:0000313" key="2">
    <source>
        <dbReference type="EMBL" id="HIY93780.1"/>
    </source>
</evidence>
<protein>
    <submittedName>
        <fullName evidence="2">NAD(P)H-binding protein</fullName>
    </submittedName>
</protein>
<gene>
    <name evidence="2" type="ORF">H9820_12670</name>
</gene>
<comment type="caution">
    <text evidence="2">The sequence shown here is derived from an EMBL/GenBank/DDBJ whole genome shotgun (WGS) entry which is preliminary data.</text>
</comment>
<reference evidence="2" key="1">
    <citation type="journal article" date="2021" name="PeerJ">
        <title>Extensive microbial diversity within the chicken gut microbiome revealed by metagenomics and culture.</title>
        <authorList>
            <person name="Gilroy R."/>
            <person name="Ravi A."/>
            <person name="Getino M."/>
            <person name="Pursley I."/>
            <person name="Horton D.L."/>
            <person name="Alikhan N.F."/>
            <person name="Baker D."/>
            <person name="Gharbi K."/>
            <person name="Hall N."/>
            <person name="Watson M."/>
            <person name="Adriaenssens E.M."/>
            <person name="Foster-Nyarko E."/>
            <person name="Jarju S."/>
            <person name="Secka A."/>
            <person name="Antonio M."/>
            <person name="Oren A."/>
            <person name="Chaudhuri R.R."/>
            <person name="La Ragione R."/>
            <person name="Hildebrand F."/>
            <person name="Pallen M.J."/>
        </authorList>
    </citation>
    <scope>NUCLEOTIDE SEQUENCE</scope>
    <source>
        <strain evidence="2">3204</strain>
    </source>
</reference>
<dbReference type="InterPro" id="IPR016040">
    <property type="entry name" value="NAD(P)-bd_dom"/>
</dbReference>
<reference evidence="2" key="2">
    <citation type="submission" date="2021-04" db="EMBL/GenBank/DDBJ databases">
        <authorList>
            <person name="Gilroy R."/>
        </authorList>
    </citation>
    <scope>NUCLEOTIDE SEQUENCE</scope>
    <source>
        <strain evidence="2">3204</strain>
    </source>
</reference>
<organism evidence="2 3">
    <name type="scientific">Candidatus Companilactobacillus pullicola</name>
    <dbReference type="NCBI Taxonomy" id="2838523"/>
    <lineage>
        <taxon>Bacteria</taxon>
        <taxon>Bacillati</taxon>
        <taxon>Bacillota</taxon>
        <taxon>Bacilli</taxon>
        <taxon>Lactobacillales</taxon>
        <taxon>Lactobacillaceae</taxon>
        <taxon>Companilactobacillus</taxon>
    </lineage>
</organism>
<dbReference type="PANTHER" id="PTHR47129:SF1">
    <property type="entry name" value="NMRA-LIKE DOMAIN-CONTAINING PROTEIN"/>
    <property type="match status" value="1"/>
</dbReference>
<sequence length="283" mass="31516">MTKYAILGVTGHFGNNALKELLKIVSPSDVIGIARNLDKAQKMVPKGIEIRPGDYEHPEDLPESLVGVDRLLFVSSRATPTMSRVDQHSSIIRAAIEGGVKYIAYTSFPHSDTSKSVLASDHRETEREIIDAGFDYSFLRNNFYLEDELPRLKAADEGKPFVHAAGYGRVGWALENEYSEAAAKVLAMDNPKKVYEFAGPALTYGELAESMNGDFELSETDLETYRDYLEDQDLSEPLIRIALLNQQAILEGQLDEETSDLPIVLGHNLMPIEEAIKIVLRNK</sequence>